<dbReference type="InterPro" id="IPR013132">
    <property type="entry name" value="PseI/NeuA/B-like_N"/>
</dbReference>
<dbReference type="RefSeq" id="WP_068217412.1">
    <property type="nucleotide sequence ID" value="NZ_CP139724.1"/>
</dbReference>
<dbReference type="PANTHER" id="PTHR42966:SF1">
    <property type="entry name" value="SIALIC ACID SYNTHASE"/>
    <property type="match status" value="1"/>
</dbReference>
<dbReference type="PROSITE" id="PS50844">
    <property type="entry name" value="AFP_LIKE"/>
    <property type="match status" value="1"/>
</dbReference>
<dbReference type="GO" id="GO:0047444">
    <property type="term" value="F:N-acylneuraminate-9-phosphate synthase activity"/>
    <property type="evidence" value="ECO:0007669"/>
    <property type="project" value="TreeGrafter"/>
</dbReference>
<dbReference type="InterPro" id="IPR057736">
    <property type="entry name" value="SAF_PseI/NeuA/NeuB"/>
</dbReference>
<dbReference type="Proteomes" id="UP000075606">
    <property type="component" value="Unassembled WGS sequence"/>
</dbReference>
<sequence length="348" mass="38776">MKFSKIIEVGNKQIGGENPCFVIAEAGVNHNGDLSMAKEMIDVAINCGADAIKFQSFIAKELILSNVGMATYQKINLEKEGSQFEMLKQLEVSAEKMLELKLYADSKNITFLTTPFDQVSLDALDICDLDAYKVASTDTTNLMFLKKIARKGKPMLLSTGMTYMSEIRYVLEEISKINKNIILLHCTSNYPTPPQEVNLEVLRSFNHEFEIITGFSDHTEGVGASPYSLMYGVKVIEKHFTLDKNLPGPDHVASLEPDELTLFVNEVRKAEKFIGSPIKFPTISELGTRASLQKSIVAAMDIQKGEILTLEHVNTKRTGGEGIPALYVDQIVGRRAKRSFQRDEVIEL</sequence>
<dbReference type="InterPro" id="IPR051690">
    <property type="entry name" value="PseI-like"/>
</dbReference>
<dbReference type="Gene3D" id="3.20.20.70">
    <property type="entry name" value="Aldolase class I"/>
    <property type="match status" value="1"/>
</dbReference>
<organism evidence="2 3">
    <name type="scientific">Roseivirga spongicola</name>
    <dbReference type="NCBI Taxonomy" id="333140"/>
    <lineage>
        <taxon>Bacteria</taxon>
        <taxon>Pseudomonadati</taxon>
        <taxon>Bacteroidota</taxon>
        <taxon>Cytophagia</taxon>
        <taxon>Cytophagales</taxon>
        <taxon>Roseivirgaceae</taxon>
        <taxon>Roseivirga</taxon>
    </lineage>
</organism>
<proteinExistence type="predicted"/>
<comment type="caution">
    <text evidence="2">The sequence shown here is derived from an EMBL/GenBank/DDBJ whole genome shotgun (WGS) entry which is preliminary data.</text>
</comment>
<dbReference type="InterPro" id="IPR006190">
    <property type="entry name" value="SAF_AFP_Neu5Ac"/>
</dbReference>
<evidence type="ECO:0000313" key="3">
    <source>
        <dbReference type="Proteomes" id="UP000075606"/>
    </source>
</evidence>
<name>A0A150XHK6_9BACT</name>
<dbReference type="STRING" id="333140.AWW68_05300"/>
<dbReference type="Gene3D" id="3.90.1210.10">
    <property type="entry name" value="Antifreeze-like/N-acetylneuraminic acid synthase C-terminal domain"/>
    <property type="match status" value="1"/>
</dbReference>
<gene>
    <name evidence="2" type="ORF">AWW68_05300</name>
</gene>
<reference evidence="2 3" key="1">
    <citation type="submission" date="2016-01" db="EMBL/GenBank/DDBJ databases">
        <title>Genome sequencing of Roseivirga spongicola UST030701-084.</title>
        <authorList>
            <person name="Selvaratnam C."/>
            <person name="Thevarajoo S."/>
            <person name="Goh K.M."/>
            <person name="Ee R."/>
            <person name="Chan K.-G."/>
            <person name="Chong C.S."/>
        </authorList>
    </citation>
    <scope>NUCLEOTIDE SEQUENCE [LARGE SCALE GENOMIC DNA]</scope>
    <source>
        <strain evidence="2 3">UST030701-084</strain>
    </source>
</reference>
<dbReference type="Pfam" id="PF03102">
    <property type="entry name" value="NeuB"/>
    <property type="match status" value="1"/>
</dbReference>
<dbReference type="Pfam" id="PF08666">
    <property type="entry name" value="SAF"/>
    <property type="match status" value="1"/>
</dbReference>
<dbReference type="EMBL" id="LRPC01000001">
    <property type="protein sequence ID" value="KYG78184.1"/>
    <property type="molecule type" value="Genomic_DNA"/>
</dbReference>
<dbReference type="GO" id="GO:0016051">
    <property type="term" value="P:carbohydrate biosynthetic process"/>
    <property type="evidence" value="ECO:0007669"/>
    <property type="project" value="InterPro"/>
</dbReference>
<dbReference type="SUPFAM" id="SSF51269">
    <property type="entry name" value="AFP III-like domain"/>
    <property type="match status" value="1"/>
</dbReference>
<evidence type="ECO:0000313" key="2">
    <source>
        <dbReference type="EMBL" id="KYG78184.1"/>
    </source>
</evidence>
<feature type="domain" description="AFP-like" evidence="1">
    <location>
        <begin position="295"/>
        <end position="348"/>
    </location>
</feature>
<dbReference type="InterPro" id="IPR036732">
    <property type="entry name" value="AFP_Neu5c_C_sf"/>
</dbReference>
<dbReference type="SUPFAM" id="SSF51569">
    <property type="entry name" value="Aldolase"/>
    <property type="match status" value="1"/>
</dbReference>
<dbReference type="AlphaFoldDB" id="A0A150XHK6"/>
<dbReference type="CDD" id="cd11615">
    <property type="entry name" value="SAF_NeuB_like"/>
    <property type="match status" value="1"/>
</dbReference>
<dbReference type="InterPro" id="IPR013974">
    <property type="entry name" value="SAF"/>
</dbReference>
<keyword evidence="3" id="KW-1185">Reference proteome</keyword>
<protein>
    <submittedName>
        <fullName evidence="2">N-acetylneuraminate synthase</fullName>
    </submittedName>
</protein>
<accession>A0A150XHK6</accession>
<dbReference type="InterPro" id="IPR013785">
    <property type="entry name" value="Aldolase_TIM"/>
</dbReference>
<dbReference type="OrthoDB" id="9814210at2"/>
<evidence type="ECO:0000259" key="1">
    <source>
        <dbReference type="PROSITE" id="PS50844"/>
    </source>
</evidence>
<dbReference type="PANTHER" id="PTHR42966">
    <property type="entry name" value="N-ACETYLNEURAMINATE SYNTHASE"/>
    <property type="match status" value="1"/>
</dbReference>